<evidence type="ECO:0000313" key="5">
    <source>
        <dbReference type="EMBL" id="KAB2598763.1"/>
    </source>
</evidence>
<dbReference type="SUPFAM" id="SSF51206">
    <property type="entry name" value="cAMP-binding domain-like"/>
    <property type="match status" value="1"/>
</dbReference>
<dbReference type="Gene3D" id="2.60.120.10">
    <property type="entry name" value="Jelly Rolls"/>
    <property type="match status" value="1"/>
</dbReference>
<organism evidence="5 6">
    <name type="scientific">Pyrus ussuriensis x Pyrus communis</name>
    <dbReference type="NCBI Taxonomy" id="2448454"/>
    <lineage>
        <taxon>Eukaryota</taxon>
        <taxon>Viridiplantae</taxon>
        <taxon>Streptophyta</taxon>
        <taxon>Embryophyta</taxon>
        <taxon>Tracheophyta</taxon>
        <taxon>Spermatophyta</taxon>
        <taxon>Magnoliopsida</taxon>
        <taxon>eudicotyledons</taxon>
        <taxon>Gunneridae</taxon>
        <taxon>Pentapetalae</taxon>
        <taxon>rosids</taxon>
        <taxon>fabids</taxon>
        <taxon>Rosales</taxon>
        <taxon>Rosaceae</taxon>
        <taxon>Amygdaloideae</taxon>
        <taxon>Maleae</taxon>
        <taxon>Pyrus</taxon>
    </lineage>
</organism>
<gene>
    <name evidence="5" type="ORF">D8674_001683</name>
</gene>
<keyword evidence="1" id="KW-1071">Ligand-gated ion channel</keyword>
<evidence type="ECO:0000256" key="2">
    <source>
        <dbReference type="ARBA" id="ARBA00023303"/>
    </source>
</evidence>
<feature type="domain" description="Cyclic nucleotide-binding" evidence="4">
    <location>
        <begin position="220"/>
        <end position="259"/>
    </location>
</feature>
<accession>A0A5N5F7L3</accession>
<evidence type="ECO:0000256" key="3">
    <source>
        <dbReference type="SAM" id="Phobius"/>
    </source>
</evidence>
<dbReference type="GO" id="GO:0016020">
    <property type="term" value="C:membrane"/>
    <property type="evidence" value="ECO:0007669"/>
    <property type="project" value="UniProtKB-SubCell"/>
</dbReference>
<dbReference type="OrthoDB" id="421226at2759"/>
<sequence>MNMSDTCRDYIKRVGETMTSYHGKCLRLDTTLGTPVVVLRFLVDFFYIIHMVFQFRAAIVSLSSQASGRVELFKEMRAIAWRYLFFYFPADVFMILPLPQVLFFAIVSKLNASRVLGATKSLNFIVVFQYVLRFLRICSLLKKATSNSGILAGTAWVNLFLYMLASHVVGAFWYLFSIERNVTCWSEACKNHASVIRSDMDLRSDTKRYICMGAILKVPFFENMEERLLNILYDSLKPILFSEGSYIVREGDPVESTTVSDGTHSSSADLKVGDFCCEELLTWFVDPSASLFIFPTPHVLPVLPPSSEGLLASGHSTHLGFIHGSGGLGEHVIYRELGGAIARKNSEKSLRKEENRLQDSLAEAGGGSPALGSAIYALRFAANALSHVRNPACSNNALEFISLKPPSNPRITLFFTNGLLHLQAFR</sequence>
<comment type="caution">
    <text evidence="5">The sequence shown here is derived from an EMBL/GenBank/DDBJ whole genome shotgun (WGS) entry which is preliminary data.</text>
</comment>
<keyword evidence="3" id="KW-0472">Membrane</keyword>
<proteinExistence type="predicted"/>
<name>A0A5N5F7L3_9ROSA</name>
<reference evidence="5 6" key="3">
    <citation type="submission" date="2019-11" db="EMBL/GenBank/DDBJ databases">
        <title>A de novo genome assembly of a pear dwarfing rootstock.</title>
        <authorList>
            <person name="Wang F."/>
            <person name="Wang J."/>
            <person name="Li S."/>
            <person name="Zhang Y."/>
            <person name="Fang M."/>
            <person name="Ma L."/>
            <person name="Zhao Y."/>
            <person name="Jiang S."/>
        </authorList>
    </citation>
    <scope>NUCLEOTIDE SEQUENCE [LARGE SCALE GENOMIC DNA]</scope>
    <source>
        <strain evidence="5">S2</strain>
        <tissue evidence="5">Leaf</tissue>
    </source>
</reference>
<evidence type="ECO:0000313" key="6">
    <source>
        <dbReference type="Proteomes" id="UP000327157"/>
    </source>
</evidence>
<dbReference type="PANTHER" id="PTHR45651:SF36">
    <property type="entry name" value="CYCLIC NUCLEOTIDE-BINDING DOMAIN-CONTAINING PROTEIN"/>
    <property type="match status" value="1"/>
</dbReference>
<dbReference type="PROSITE" id="PS50042">
    <property type="entry name" value="CNMP_BINDING_3"/>
    <property type="match status" value="1"/>
</dbReference>
<reference evidence="5 6" key="1">
    <citation type="submission" date="2019-09" db="EMBL/GenBank/DDBJ databases">
        <authorList>
            <person name="Ou C."/>
        </authorList>
    </citation>
    <scope>NUCLEOTIDE SEQUENCE [LARGE SCALE GENOMIC DNA]</scope>
    <source>
        <strain evidence="5">S2</strain>
        <tissue evidence="5">Leaf</tissue>
    </source>
</reference>
<dbReference type="InterPro" id="IPR000595">
    <property type="entry name" value="cNMP-bd_dom"/>
</dbReference>
<keyword evidence="3" id="KW-0812">Transmembrane</keyword>
<dbReference type="EMBL" id="SMOL01000768">
    <property type="protein sequence ID" value="KAB2598763.1"/>
    <property type="molecule type" value="Genomic_DNA"/>
</dbReference>
<keyword evidence="6" id="KW-1185">Reference proteome</keyword>
<dbReference type="Proteomes" id="UP000327157">
    <property type="component" value="Chromosome 1"/>
</dbReference>
<feature type="transmembrane region" description="Helical" evidence="3">
    <location>
        <begin position="84"/>
        <end position="106"/>
    </location>
</feature>
<dbReference type="GO" id="GO:0034220">
    <property type="term" value="P:monoatomic ion transmembrane transport"/>
    <property type="evidence" value="ECO:0007669"/>
    <property type="project" value="UniProtKB-KW"/>
</dbReference>
<keyword evidence="3" id="KW-1133">Transmembrane helix</keyword>
<dbReference type="InterPro" id="IPR018490">
    <property type="entry name" value="cNMP-bd_dom_sf"/>
</dbReference>
<keyword evidence="1" id="KW-0813">Transport</keyword>
<feature type="transmembrane region" description="Helical" evidence="3">
    <location>
        <begin position="156"/>
        <end position="176"/>
    </location>
</feature>
<dbReference type="AlphaFoldDB" id="A0A5N5F7L3"/>
<dbReference type="InterPro" id="IPR014710">
    <property type="entry name" value="RmlC-like_jellyroll"/>
</dbReference>
<keyword evidence="2" id="KW-0407">Ion channel</keyword>
<dbReference type="PANTHER" id="PTHR45651">
    <property type="entry name" value="CYCLIC NUCLEOTIDE-GATED ION CHANNEL 15-RELATED-RELATED"/>
    <property type="match status" value="1"/>
</dbReference>
<feature type="transmembrane region" description="Helical" evidence="3">
    <location>
        <begin position="118"/>
        <end position="135"/>
    </location>
</feature>
<protein>
    <submittedName>
        <fullName evidence="5">Cyclic nucleotide-gated ion channel 1-like</fullName>
    </submittedName>
</protein>
<evidence type="ECO:0000259" key="4">
    <source>
        <dbReference type="PROSITE" id="PS50042"/>
    </source>
</evidence>
<evidence type="ECO:0000256" key="1">
    <source>
        <dbReference type="ARBA" id="ARBA00023286"/>
    </source>
</evidence>
<keyword evidence="1" id="KW-0406">Ion transport</keyword>
<dbReference type="SUPFAM" id="SSF81324">
    <property type="entry name" value="Voltage-gated potassium channels"/>
    <property type="match status" value="1"/>
</dbReference>
<reference evidence="6" key="2">
    <citation type="submission" date="2019-10" db="EMBL/GenBank/DDBJ databases">
        <title>A de novo genome assembly of a pear dwarfing rootstock.</title>
        <authorList>
            <person name="Wang F."/>
            <person name="Wang J."/>
            <person name="Li S."/>
            <person name="Zhang Y."/>
            <person name="Fang M."/>
            <person name="Ma L."/>
            <person name="Zhao Y."/>
            <person name="Jiang S."/>
        </authorList>
    </citation>
    <scope>NUCLEOTIDE SEQUENCE [LARGE SCALE GENOMIC DNA]</scope>
</reference>